<dbReference type="EMBL" id="CADCTF010000011">
    <property type="protein sequence ID" value="CAA9213379.1"/>
    <property type="molecule type" value="Genomic_DNA"/>
</dbReference>
<protein>
    <recommendedName>
        <fullName evidence="9">Histidinol-phosphate aminotransferase</fullName>
        <ecNumber evidence="9">2.6.1.9</ecNumber>
    </recommendedName>
    <alternativeName>
        <fullName evidence="9">Imidazole acetol-phosphate transaminase</fullName>
    </alternativeName>
</protein>
<dbReference type="GO" id="GO:0004400">
    <property type="term" value="F:histidinol-phosphate transaminase activity"/>
    <property type="evidence" value="ECO:0007669"/>
    <property type="project" value="UniProtKB-UniRule"/>
</dbReference>
<dbReference type="CDD" id="cd00609">
    <property type="entry name" value="AAT_like"/>
    <property type="match status" value="1"/>
</dbReference>
<comment type="subunit">
    <text evidence="3 9">Homodimer.</text>
</comment>
<dbReference type="SUPFAM" id="SSF53383">
    <property type="entry name" value="PLP-dependent transferases"/>
    <property type="match status" value="1"/>
</dbReference>
<feature type="domain" description="Aminotransferase class I/classII large" evidence="10">
    <location>
        <begin position="26"/>
        <end position="348"/>
    </location>
</feature>
<evidence type="ECO:0000256" key="4">
    <source>
        <dbReference type="ARBA" id="ARBA00022576"/>
    </source>
</evidence>
<evidence type="ECO:0000256" key="7">
    <source>
        <dbReference type="ARBA" id="ARBA00022898"/>
    </source>
</evidence>
<name>A0A6J4H5X0_9ACTN</name>
<dbReference type="HAMAP" id="MF_01023">
    <property type="entry name" value="HisC_aminotrans_2"/>
    <property type="match status" value="1"/>
</dbReference>
<dbReference type="PANTHER" id="PTHR42885:SF2">
    <property type="entry name" value="HISTIDINOL-PHOSPHATE AMINOTRANSFERASE"/>
    <property type="match status" value="1"/>
</dbReference>
<comment type="cofactor">
    <cofactor evidence="1 9">
        <name>pyridoxal 5'-phosphate</name>
        <dbReference type="ChEBI" id="CHEBI:597326"/>
    </cofactor>
</comment>
<dbReference type="GO" id="GO:0030170">
    <property type="term" value="F:pyridoxal phosphate binding"/>
    <property type="evidence" value="ECO:0007669"/>
    <property type="project" value="InterPro"/>
</dbReference>
<dbReference type="InterPro" id="IPR005861">
    <property type="entry name" value="HisP_aminotrans"/>
</dbReference>
<evidence type="ECO:0000256" key="6">
    <source>
        <dbReference type="ARBA" id="ARBA00022679"/>
    </source>
</evidence>
<evidence type="ECO:0000256" key="3">
    <source>
        <dbReference type="ARBA" id="ARBA00011738"/>
    </source>
</evidence>
<dbReference type="Gene3D" id="3.40.640.10">
    <property type="entry name" value="Type I PLP-dependent aspartate aminotransferase-like (Major domain)"/>
    <property type="match status" value="1"/>
</dbReference>
<keyword evidence="8 9" id="KW-0368">Histidine biosynthesis</keyword>
<organism evidence="11">
    <name type="scientific">uncultured Acidimicrobiales bacterium</name>
    <dbReference type="NCBI Taxonomy" id="310071"/>
    <lineage>
        <taxon>Bacteria</taxon>
        <taxon>Bacillati</taxon>
        <taxon>Actinomycetota</taxon>
        <taxon>Acidimicrobiia</taxon>
        <taxon>Acidimicrobiales</taxon>
        <taxon>environmental samples</taxon>
    </lineage>
</organism>
<keyword evidence="4 9" id="KW-0032">Aminotransferase</keyword>
<dbReference type="Pfam" id="PF00155">
    <property type="entry name" value="Aminotran_1_2"/>
    <property type="match status" value="1"/>
</dbReference>
<keyword evidence="7 9" id="KW-0663">Pyridoxal phosphate</keyword>
<dbReference type="InterPro" id="IPR015422">
    <property type="entry name" value="PyrdxlP-dep_Trfase_small"/>
</dbReference>
<dbReference type="UniPathway" id="UPA00031">
    <property type="reaction ID" value="UER00012"/>
</dbReference>
<dbReference type="PANTHER" id="PTHR42885">
    <property type="entry name" value="HISTIDINOL-PHOSPHATE AMINOTRANSFERASE-RELATED"/>
    <property type="match status" value="1"/>
</dbReference>
<dbReference type="AlphaFoldDB" id="A0A6J4H5X0"/>
<dbReference type="InterPro" id="IPR004839">
    <property type="entry name" value="Aminotransferase_I/II_large"/>
</dbReference>
<feature type="modified residue" description="N6-(pyridoxal phosphate)lysine" evidence="9">
    <location>
        <position position="214"/>
    </location>
</feature>
<evidence type="ECO:0000256" key="5">
    <source>
        <dbReference type="ARBA" id="ARBA00022605"/>
    </source>
</evidence>
<proteinExistence type="inferred from homology"/>
<comment type="catalytic activity">
    <reaction evidence="9">
        <text>L-histidinol phosphate + 2-oxoglutarate = 3-(imidazol-4-yl)-2-oxopropyl phosphate + L-glutamate</text>
        <dbReference type="Rhea" id="RHEA:23744"/>
        <dbReference type="ChEBI" id="CHEBI:16810"/>
        <dbReference type="ChEBI" id="CHEBI:29985"/>
        <dbReference type="ChEBI" id="CHEBI:57766"/>
        <dbReference type="ChEBI" id="CHEBI:57980"/>
        <dbReference type="EC" id="2.6.1.9"/>
    </reaction>
</comment>
<reference evidence="11" key="1">
    <citation type="submission" date="2020-02" db="EMBL/GenBank/DDBJ databases">
        <authorList>
            <person name="Meier V. D."/>
        </authorList>
    </citation>
    <scope>NUCLEOTIDE SEQUENCE</scope>
    <source>
        <strain evidence="11">AVDCRST_MAG50</strain>
    </source>
</reference>
<dbReference type="GO" id="GO:0000105">
    <property type="term" value="P:L-histidine biosynthetic process"/>
    <property type="evidence" value="ECO:0007669"/>
    <property type="project" value="UniProtKB-UniRule"/>
</dbReference>
<comment type="pathway">
    <text evidence="9">Amino-acid biosynthesis; L-histidine biosynthesis; L-histidine from 5-phospho-alpha-D-ribose 1-diphosphate: step 7/9.</text>
</comment>
<evidence type="ECO:0000259" key="10">
    <source>
        <dbReference type="Pfam" id="PF00155"/>
    </source>
</evidence>
<evidence type="ECO:0000256" key="9">
    <source>
        <dbReference type="HAMAP-Rule" id="MF_01023"/>
    </source>
</evidence>
<gene>
    <name evidence="9" type="primary">hisC</name>
    <name evidence="11" type="ORF">AVDCRST_MAG50-152</name>
</gene>
<evidence type="ECO:0000256" key="8">
    <source>
        <dbReference type="ARBA" id="ARBA00023102"/>
    </source>
</evidence>
<keyword evidence="6 9" id="KW-0808">Transferase</keyword>
<dbReference type="InterPro" id="IPR015421">
    <property type="entry name" value="PyrdxlP-dep_Trfase_major"/>
</dbReference>
<evidence type="ECO:0000313" key="11">
    <source>
        <dbReference type="EMBL" id="CAA9213379.1"/>
    </source>
</evidence>
<evidence type="ECO:0000256" key="2">
    <source>
        <dbReference type="ARBA" id="ARBA00007970"/>
    </source>
</evidence>
<dbReference type="Gene3D" id="3.90.1150.10">
    <property type="entry name" value="Aspartate Aminotransferase, domain 1"/>
    <property type="match status" value="1"/>
</dbReference>
<comment type="similarity">
    <text evidence="2 9">Belongs to the class-II pyridoxal-phosphate-dependent aminotransferase family. Histidinol-phosphate aminotransferase subfamily.</text>
</comment>
<accession>A0A6J4H5X0</accession>
<evidence type="ECO:0000256" key="1">
    <source>
        <dbReference type="ARBA" id="ARBA00001933"/>
    </source>
</evidence>
<dbReference type="InterPro" id="IPR015424">
    <property type="entry name" value="PyrdxlP-dep_Trfase"/>
</dbReference>
<dbReference type="EC" id="2.6.1.9" evidence="9"/>
<sequence>MTGLPQPVDNLGALEGYHSPQVDVAVRLNTNESPYPPPAAWVGAVVGEVERLDFHRYPDRHAMALREALAQLHGVEAAQVFPANGSNEVLQTLFFAYGGAGRSAAVFEPTYAMHSQIGMVTSTTVIVGERGPDLRLDLGEVKRVLVGAKPDITFLCSPNNPTGEAVSREVVEEVLHLAPGLVVVDEAYAQFSSWSALDLLGEDVPLVVTRTFSKTWSMAGFRLGYLIGPPAVVAALEARVLPYHLDVVKQAAGRLALDHRDDMESRVSALVAERERLLAAMADLPVETWPSDANFFLFRPLRRSGDEVWQGLVDRSVLVRNCSSWPRLGNCLRVTVGTPDEGDAFLAALREVLS</sequence>
<dbReference type="NCBIfam" id="TIGR01141">
    <property type="entry name" value="hisC"/>
    <property type="match status" value="1"/>
</dbReference>
<keyword evidence="5 9" id="KW-0028">Amino-acid biosynthesis</keyword>